<dbReference type="AlphaFoldDB" id="A0AAV7S4J1"/>
<dbReference type="Proteomes" id="UP001066276">
    <property type="component" value="Chromosome 5"/>
</dbReference>
<evidence type="ECO:0000313" key="3">
    <source>
        <dbReference type="Proteomes" id="UP001066276"/>
    </source>
</evidence>
<gene>
    <name evidence="2" type="ORF">NDU88_011137</name>
</gene>
<keyword evidence="1" id="KW-0812">Transmembrane</keyword>
<evidence type="ECO:0008006" key="4">
    <source>
        <dbReference type="Google" id="ProtNLM"/>
    </source>
</evidence>
<keyword evidence="1" id="KW-1133">Transmembrane helix</keyword>
<accession>A0AAV7S4J1</accession>
<name>A0AAV7S4J1_PLEWA</name>
<keyword evidence="1" id="KW-0472">Membrane</keyword>
<evidence type="ECO:0000313" key="2">
    <source>
        <dbReference type="EMBL" id="KAJ1158449.1"/>
    </source>
</evidence>
<organism evidence="2 3">
    <name type="scientific">Pleurodeles waltl</name>
    <name type="common">Iberian ribbed newt</name>
    <dbReference type="NCBI Taxonomy" id="8319"/>
    <lineage>
        <taxon>Eukaryota</taxon>
        <taxon>Metazoa</taxon>
        <taxon>Chordata</taxon>
        <taxon>Craniata</taxon>
        <taxon>Vertebrata</taxon>
        <taxon>Euteleostomi</taxon>
        <taxon>Amphibia</taxon>
        <taxon>Batrachia</taxon>
        <taxon>Caudata</taxon>
        <taxon>Salamandroidea</taxon>
        <taxon>Salamandridae</taxon>
        <taxon>Pleurodelinae</taxon>
        <taxon>Pleurodeles</taxon>
    </lineage>
</organism>
<sequence>MTACCLSLECSFVVVVCYLSHLCGVVAGFLLPRDLKNDSLTFGSRFTLRQLDLQNTTGPKKRRKPSWNALSL</sequence>
<dbReference type="EMBL" id="JANPWB010000009">
    <property type="protein sequence ID" value="KAJ1158449.1"/>
    <property type="molecule type" value="Genomic_DNA"/>
</dbReference>
<feature type="transmembrane region" description="Helical" evidence="1">
    <location>
        <begin position="12"/>
        <end position="31"/>
    </location>
</feature>
<comment type="caution">
    <text evidence="2">The sequence shown here is derived from an EMBL/GenBank/DDBJ whole genome shotgun (WGS) entry which is preliminary data.</text>
</comment>
<proteinExistence type="predicted"/>
<reference evidence="2" key="1">
    <citation type="journal article" date="2022" name="bioRxiv">
        <title>Sequencing and chromosome-scale assembly of the giantPleurodeles waltlgenome.</title>
        <authorList>
            <person name="Brown T."/>
            <person name="Elewa A."/>
            <person name="Iarovenko S."/>
            <person name="Subramanian E."/>
            <person name="Araus A.J."/>
            <person name="Petzold A."/>
            <person name="Susuki M."/>
            <person name="Suzuki K.-i.T."/>
            <person name="Hayashi T."/>
            <person name="Toyoda A."/>
            <person name="Oliveira C."/>
            <person name="Osipova E."/>
            <person name="Leigh N.D."/>
            <person name="Simon A."/>
            <person name="Yun M.H."/>
        </authorList>
    </citation>
    <scope>NUCLEOTIDE SEQUENCE</scope>
    <source>
        <strain evidence="2">20211129_DDA</strain>
        <tissue evidence="2">Liver</tissue>
    </source>
</reference>
<keyword evidence="3" id="KW-1185">Reference proteome</keyword>
<protein>
    <recommendedName>
        <fullName evidence="4">Secreted protein</fullName>
    </recommendedName>
</protein>
<evidence type="ECO:0000256" key="1">
    <source>
        <dbReference type="SAM" id="Phobius"/>
    </source>
</evidence>